<proteinExistence type="predicted"/>
<organism evidence="2 3">
    <name type="scientific">Daphnia pulex</name>
    <name type="common">Water flea</name>
    <dbReference type="NCBI Taxonomy" id="6669"/>
    <lineage>
        <taxon>Eukaryota</taxon>
        <taxon>Metazoa</taxon>
        <taxon>Ecdysozoa</taxon>
        <taxon>Arthropoda</taxon>
        <taxon>Crustacea</taxon>
        <taxon>Branchiopoda</taxon>
        <taxon>Diplostraca</taxon>
        <taxon>Cladocera</taxon>
        <taxon>Anomopoda</taxon>
        <taxon>Daphniidae</taxon>
        <taxon>Daphnia</taxon>
    </lineage>
</organism>
<dbReference type="AlphaFoldDB" id="E9H703"/>
<keyword evidence="3" id="KW-1185">Reference proteome</keyword>
<evidence type="ECO:0000256" key="1">
    <source>
        <dbReference type="SAM" id="SignalP"/>
    </source>
</evidence>
<dbReference type="Proteomes" id="UP000000305">
    <property type="component" value="Unassembled WGS sequence"/>
</dbReference>
<dbReference type="PANTHER" id="PTHR41153:SF2">
    <property type="entry name" value="RE41427P"/>
    <property type="match status" value="1"/>
</dbReference>
<dbReference type="OrthoDB" id="6331962at2759"/>
<name>E9H703_DAPPU</name>
<dbReference type="InParanoid" id="E9H703"/>
<accession>E9H703</accession>
<reference evidence="2 3" key="1">
    <citation type="journal article" date="2011" name="Science">
        <title>The ecoresponsive genome of Daphnia pulex.</title>
        <authorList>
            <person name="Colbourne J.K."/>
            <person name="Pfrender M.E."/>
            <person name="Gilbert D."/>
            <person name="Thomas W.K."/>
            <person name="Tucker A."/>
            <person name="Oakley T.H."/>
            <person name="Tokishita S."/>
            <person name="Aerts A."/>
            <person name="Arnold G.J."/>
            <person name="Basu M.K."/>
            <person name="Bauer D.J."/>
            <person name="Caceres C.E."/>
            <person name="Carmel L."/>
            <person name="Casola C."/>
            <person name="Choi J.H."/>
            <person name="Detter J.C."/>
            <person name="Dong Q."/>
            <person name="Dusheyko S."/>
            <person name="Eads B.D."/>
            <person name="Frohlich T."/>
            <person name="Geiler-Samerotte K.A."/>
            <person name="Gerlach D."/>
            <person name="Hatcher P."/>
            <person name="Jogdeo S."/>
            <person name="Krijgsveld J."/>
            <person name="Kriventseva E.V."/>
            <person name="Kultz D."/>
            <person name="Laforsch C."/>
            <person name="Lindquist E."/>
            <person name="Lopez J."/>
            <person name="Manak J.R."/>
            <person name="Muller J."/>
            <person name="Pangilinan J."/>
            <person name="Patwardhan R.P."/>
            <person name="Pitluck S."/>
            <person name="Pritham E.J."/>
            <person name="Rechtsteiner A."/>
            <person name="Rho M."/>
            <person name="Rogozin I.B."/>
            <person name="Sakarya O."/>
            <person name="Salamov A."/>
            <person name="Schaack S."/>
            <person name="Shapiro H."/>
            <person name="Shiga Y."/>
            <person name="Skalitzky C."/>
            <person name="Smith Z."/>
            <person name="Souvorov A."/>
            <person name="Sung W."/>
            <person name="Tang Z."/>
            <person name="Tsuchiya D."/>
            <person name="Tu H."/>
            <person name="Vos H."/>
            <person name="Wang M."/>
            <person name="Wolf Y.I."/>
            <person name="Yamagata H."/>
            <person name="Yamada T."/>
            <person name="Ye Y."/>
            <person name="Shaw J.R."/>
            <person name="Andrews J."/>
            <person name="Crease T.J."/>
            <person name="Tang H."/>
            <person name="Lucas S.M."/>
            <person name="Robertson H.M."/>
            <person name="Bork P."/>
            <person name="Koonin E.V."/>
            <person name="Zdobnov E.M."/>
            <person name="Grigoriev I.V."/>
            <person name="Lynch M."/>
            <person name="Boore J.L."/>
        </authorList>
    </citation>
    <scope>NUCLEOTIDE SEQUENCE [LARGE SCALE GENOMIC DNA]</scope>
</reference>
<evidence type="ECO:0000313" key="2">
    <source>
        <dbReference type="EMBL" id="EFX72430.1"/>
    </source>
</evidence>
<dbReference type="EMBL" id="GL732599">
    <property type="protein sequence ID" value="EFX72430.1"/>
    <property type="molecule type" value="Genomic_DNA"/>
</dbReference>
<gene>
    <name evidence="2" type="ORF">DAPPUDRAFT_308231</name>
</gene>
<keyword evidence="1" id="KW-0732">Signal</keyword>
<protein>
    <submittedName>
        <fullName evidence="2">Uncharacterized protein</fullName>
    </submittedName>
</protein>
<dbReference type="PANTHER" id="PTHR41153">
    <property type="entry name" value="RE41427P"/>
    <property type="match status" value="1"/>
</dbReference>
<sequence>MSLYFILAACWLLLSHLQGLSSKESCLGGRSLRGLIELPSRHYNHDSNNITTVSCCDDPVVCHGGLALRNEQVEASFIINQQPLGHFDLQHQYAQQLVQSNDRDAAAAALQQRHKRSVINGGRCAGNKMACLPIQVRCCPANMSVFFPISAISALTGERVHVIQLPPLILQPVIYGRCEREQSSILDAECQQELTPEMMYVGRVDLETSDLELSREPVMVESGCSCRFNRQPLDIIDGIVMDETMTSFIDLWSE</sequence>
<feature type="chain" id="PRO_5003241563" evidence="1">
    <location>
        <begin position="23"/>
        <end position="254"/>
    </location>
</feature>
<dbReference type="KEGG" id="dpx:DAPPUDRAFT_308231"/>
<dbReference type="HOGENOM" id="CLU_1095237_0_0_1"/>
<evidence type="ECO:0000313" key="3">
    <source>
        <dbReference type="Proteomes" id="UP000000305"/>
    </source>
</evidence>
<feature type="signal peptide" evidence="1">
    <location>
        <begin position="1"/>
        <end position="22"/>
    </location>
</feature>